<dbReference type="PANTHER" id="PTHR39082">
    <property type="entry name" value="PHOSPHOLIPASE C-BETA-2-RELATED"/>
    <property type="match status" value="1"/>
</dbReference>
<reference evidence="4" key="1">
    <citation type="journal article" date="2020" name="mSystems">
        <title>Genome- and Community-Level Interaction Insights into Carbon Utilization and Element Cycling Functions of Hydrothermarchaeota in Hydrothermal Sediment.</title>
        <authorList>
            <person name="Zhou Z."/>
            <person name="Liu Y."/>
            <person name="Xu W."/>
            <person name="Pan J."/>
            <person name="Luo Z.H."/>
            <person name="Li M."/>
        </authorList>
    </citation>
    <scope>NUCLEOTIDE SEQUENCE [LARGE SCALE GENOMIC DNA]</scope>
    <source>
        <strain evidence="4">SpSt-767</strain>
    </source>
</reference>
<comment type="caution">
    <text evidence="4">The sequence shown here is derived from an EMBL/GenBank/DDBJ whole genome shotgun (WGS) entry which is preliminary data.</text>
</comment>
<keyword evidence="1" id="KW-0175">Coiled coil</keyword>
<dbReference type="Pfam" id="PF24481">
    <property type="entry name" value="CT398_CC"/>
    <property type="match status" value="1"/>
</dbReference>
<dbReference type="AlphaFoldDB" id="A0A7V6A681"/>
<feature type="coiled-coil region" evidence="1">
    <location>
        <begin position="25"/>
        <end position="80"/>
    </location>
</feature>
<evidence type="ECO:0000259" key="3">
    <source>
        <dbReference type="Pfam" id="PF24481"/>
    </source>
</evidence>
<feature type="domain" description="C4-type zinc ribbon" evidence="2">
    <location>
        <begin position="198"/>
        <end position="230"/>
    </location>
</feature>
<sequence>MLPEMLQLIDLHSVDKEIYELTQELEKLPQELTDSRERMAALEAERSSHLEEMEGLRKQLREMEAEVADLEEGIKASRERLMDIGKELELKAMLKEIAFREDQRDQKETRVLEILDQVEAHNQTIAEKDEALQTLKEAYDRHAAEVTGRVEELEKQRAVLVEKRESLRKELPPQLLKRYEFILRRRNGSAICEVKAGVCMGCHMNILPQQFIDLQKGEEIIQCPHCQRILYWLGEAEDEEEAKAEPRARKVS</sequence>
<dbReference type="InterPro" id="IPR056003">
    <property type="entry name" value="CT398_CC_hairpin"/>
</dbReference>
<evidence type="ECO:0000259" key="2">
    <source>
        <dbReference type="Pfam" id="PF02591"/>
    </source>
</evidence>
<dbReference type="InterPro" id="IPR052376">
    <property type="entry name" value="Oxidative_Scav/Glycosyltrans"/>
</dbReference>
<gene>
    <name evidence="4" type="ORF">ENV52_14490</name>
</gene>
<proteinExistence type="predicted"/>
<dbReference type="Pfam" id="PF02591">
    <property type="entry name" value="Zn_ribbon_9"/>
    <property type="match status" value="1"/>
</dbReference>
<protein>
    <recommendedName>
        <fullName evidence="5">C4-type zinc ribbon domain-containing protein</fullName>
    </recommendedName>
</protein>
<feature type="domain" description="CT398-like coiled coil hairpin" evidence="3">
    <location>
        <begin position="11"/>
        <end position="183"/>
    </location>
</feature>
<accession>A0A7V6A681</accession>
<evidence type="ECO:0000313" key="4">
    <source>
        <dbReference type="EMBL" id="HHS30895.1"/>
    </source>
</evidence>
<dbReference type="PANTHER" id="PTHR39082:SF1">
    <property type="entry name" value="SCAVENGER RECEPTOR CLASS A MEMBER 3"/>
    <property type="match status" value="1"/>
</dbReference>
<feature type="coiled-coil region" evidence="1">
    <location>
        <begin position="118"/>
        <end position="170"/>
    </location>
</feature>
<dbReference type="EMBL" id="DTGR01000221">
    <property type="protein sequence ID" value="HHS30895.1"/>
    <property type="molecule type" value="Genomic_DNA"/>
</dbReference>
<evidence type="ECO:0008006" key="5">
    <source>
        <dbReference type="Google" id="ProtNLM"/>
    </source>
</evidence>
<name>A0A7V6A681_9BACT</name>
<evidence type="ECO:0000256" key="1">
    <source>
        <dbReference type="SAM" id="Coils"/>
    </source>
</evidence>
<dbReference type="InterPro" id="IPR003743">
    <property type="entry name" value="Zf-RING_7"/>
</dbReference>
<dbReference type="Gene3D" id="1.10.287.1490">
    <property type="match status" value="1"/>
</dbReference>
<organism evidence="4">
    <name type="scientific">Desulfobacca acetoxidans</name>
    <dbReference type="NCBI Taxonomy" id="60893"/>
    <lineage>
        <taxon>Bacteria</taxon>
        <taxon>Pseudomonadati</taxon>
        <taxon>Thermodesulfobacteriota</taxon>
        <taxon>Desulfobaccia</taxon>
        <taxon>Desulfobaccales</taxon>
        <taxon>Desulfobaccaceae</taxon>
        <taxon>Desulfobacca</taxon>
    </lineage>
</organism>